<protein>
    <recommendedName>
        <fullName evidence="3">Methyltransferase type 12 domain-containing protein</fullName>
    </recommendedName>
</protein>
<keyword evidence="2" id="KW-1185">Reference proteome</keyword>
<evidence type="ECO:0000313" key="2">
    <source>
        <dbReference type="Proteomes" id="UP000247409"/>
    </source>
</evidence>
<gene>
    <name evidence="1" type="ORF">BWQ96_03956</name>
</gene>
<dbReference type="Proteomes" id="UP000247409">
    <property type="component" value="Unassembled WGS sequence"/>
</dbReference>
<accession>A0A2V3IYU0</accession>
<dbReference type="OrthoDB" id="10370485at2759"/>
<evidence type="ECO:0000313" key="1">
    <source>
        <dbReference type="EMBL" id="PXF46300.1"/>
    </source>
</evidence>
<evidence type="ECO:0008006" key="3">
    <source>
        <dbReference type="Google" id="ProtNLM"/>
    </source>
</evidence>
<dbReference type="AlphaFoldDB" id="A0A2V3IYU0"/>
<name>A0A2V3IYU0_9FLOR</name>
<organism evidence="1 2">
    <name type="scientific">Gracilariopsis chorda</name>
    <dbReference type="NCBI Taxonomy" id="448386"/>
    <lineage>
        <taxon>Eukaryota</taxon>
        <taxon>Rhodophyta</taxon>
        <taxon>Florideophyceae</taxon>
        <taxon>Rhodymeniophycidae</taxon>
        <taxon>Gracilariales</taxon>
        <taxon>Gracilariaceae</taxon>
        <taxon>Gracilariopsis</taxon>
    </lineage>
</organism>
<dbReference type="SUPFAM" id="SSF53335">
    <property type="entry name" value="S-adenosyl-L-methionine-dependent methyltransferases"/>
    <property type="match status" value="1"/>
</dbReference>
<comment type="caution">
    <text evidence="1">The sequence shown here is derived from an EMBL/GenBank/DDBJ whole genome shotgun (WGS) entry which is preliminary data.</text>
</comment>
<sequence>MDYVRYLQAKSTVDARAFNYAVLNDFEDYLRQTASIRRSSTNAPLRVIEVGAGVGIMFQRLLERDVTFSTASTHYTVIDIKPEVVKAAQELIKSKLTIKNDDILAGQVSLPVQSPTVTGSSGVHHHSSCDESLRNLGEVSVTESLTISFLVGDALEYVRSNKARFDVIIAAAVLDLWQLEEAVESLLGALDVNGGVCAFYFPINFDGTTSFFPESCEGSTYDKNVEDEYHAAMGHRLVSGSEVQTCYTGRSLIPVLNKENIELTSYGSSSWIVKPNSDGTYECDERYFLNCILDFIEATLEDSGISGPEFDSGAFSRYMACRREQIANGQLYFLAHNIDLCGHLKLR</sequence>
<dbReference type="InterPro" id="IPR029063">
    <property type="entry name" value="SAM-dependent_MTases_sf"/>
</dbReference>
<dbReference type="EMBL" id="NBIV01000041">
    <property type="protein sequence ID" value="PXF46300.1"/>
    <property type="molecule type" value="Genomic_DNA"/>
</dbReference>
<reference evidence="1 2" key="1">
    <citation type="journal article" date="2018" name="Mol. Biol. Evol.">
        <title>Analysis of the draft genome of the red seaweed Gracilariopsis chorda provides insights into genome size evolution in Rhodophyta.</title>
        <authorList>
            <person name="Lee J."/>
            <person name="Yang E.C."/>
            <person name="Graf L."/>
            <person name="Yang J.H."/>
            <person name="Qiu H."/>
            <person name="Zel Zion U."/>
            <person name="Chan C.X."/>
            <person name="Stephens T.G."/>
            <person name="Weber A.P.M."/>
            <person name="Boo G.H."/>
            <person name="Boo S.M."/>
            <person name="Kim K.M."/>
            <person name="Shin Y."/>
            <person name="Jung M."/>
            <person name="Lee S.J."/>
            <person name="Yim H.S."/>
            <person name="Lee J.H."/>
            <person name="Bhattacharya D."/>
            <person name="Yoon H.S."/>
        </authorList>
    </citation>
    <scope>NUCLEOTIDE SEQUENCE [LARGE SCALE GENOMIC DNA]</scope>
    <source>
        <strain evidence="1 2">SKKU-2015</strain>
        <tissue evidence="1">Whole body</tissue>
    </source>
</reference>
<dbReference type="Gene3D" id="3.40.50.150">
    <property type="entry name" value="Vaccinia Virus protein VP39"/>
    <property type="match status" value="1"/>
</dbReference>
<proteinExistence type="predicted"/>